<gene>
    <name evidence="2" type="ORF">CRG98_009435</name>
</gene>
<proteinExistence type="predicted"/>
<dbReference type="AlphaFoldDB" id="A0A2I0KNW9"/>
<evidence type="ECO:0000313" key="2">
    <source>
        <dbReference type="EMBL" id="PKI70185.1"/>
    </source>
</evidence>
<dbReference type="PANTHER" id="PTHR47584">
    <property type="match status" value="1"/>
</dbReference>
<dbReference type="Pfam" id="PF12776">
    <property type="entry name" value="Myb_DNA-bind_3"/>
    <property type="match status" value="1"/>
</dbReference>
<reference evidence="2 3" key="1">
    <citation type="submission" date="2017-11" db="EMBL/GenBank/DDBJ databases">
        <title>De-novo sequencing of pomegranate (Punica granatum L.) genome.</title>
        <authorList>
            <person name="Akparov Z."/>
            <person name="Amiraslanov A."/>
            <person name="Hajiyeva S."/>
            <person name="Abbasov M."/>
            <person name="Kaur K."/>
            <person name="Hamwieh A."/>
            <person name="Solovyev V."/>
            <person name="Salamov A."/>
            <person name="Braich B."/>
            <person name="Kosarev P."/>
            <person name="Mahmoud A."/>
            <person name="Hajiyev E."/>
            <person name="Babayeva S."/>
            <person name="Izzatullayeva V."/>
            <person name="Mammadov A."/>
            <person name="Mammadov A."/>
            <person name="Sharifova S."/>
            <person name="Ojaghi J."/>
            <person name="Eynullazada K."/>
            <person name="Bayramov B."/>
            <person name="Abdulazimova A."/>
            <person name="Shahmuradov I."/>
        </authorList>
    </citation>
    <scope>NUCLEOTIDE SEQUENCE [LARGE SCALE GENOMIC DNA]</scope>
    <source>
        <strain evidence="3">cv. AG2017</strain>
        <tissue evidence="2">Leaf</tissue>
    </source>
</reference>
<dbReference type="Proteomes" id="UP000233551">
    <property type="component" value="Unassembled WGS sequence"/>
</dbReference>
<protein>
    <recommendedName>
        <fullName evidence="1">Myb/SANT-like domain-containing protein</fullName>
    </recommendedName>
</protein>
<keyword evidence="3" id="KW-1185">Reference proteome</keyword>
<accession>A0A2I0KNW9</accession>
<organism evidence="2 3">
    <name type="scientific">Punica granatum</name>
    <name type="common">Pomegranate</name>
    <dbReference type="NCBI Taxonomy" id="22663"/>
    <lineage>
        <taxon>Eukaryota</taxon>
        <taxon>Viridiplantae</taxon>
        <taxon>Streptophyta</taxon>
        <taxon>Embryophyta</taxon>
        <taxon>Tracheophyta</taxon>
        <taxon>Spermatophyta</taxon>
        <taxon>Magnoliopsida</taxon>
        <taxon>eudicotyledons</taxon>
        <taxon>Gunneridae</taxon>
        <taxon>Pentapetalae</taxon>
        <taxon>rosids</taxon>
        <taxon>malvids</taxon>
        <taxon>Myrtales</taxon>
        <taxon>Lythraceae</taxon>
        <taxon>Punica</taxon>
    </lineage>
</organism>
<dbReference type="InterPro" id="IPR024752">
    <property type="entry name" value="Myb/SANT-like_dom"/>
</dbReference>
<name>A0A2I0KNW9_PUNGR</name>
<evidence type="ECO:0000259" key="1">
    <source>
        <dbReference type="Pfam" id="PF12776"/>
    </source>
</evidence>
<sequence>MNTELEEKFPGVTLGAEKLKTKSQRLKTQYSQFTELIQHTRVGWDEQTNTVKASPDIWDKFIRRHINFNTFRSKGCKHYEALNLLYRSTTATCDLRISSTDTPKSLRSYARIEEQFLAGHNSRGKEPIDLQEGSGDSDDLAREFDDLVITRSRCVRKRGSKTNSQLLELIDLYRETRYDDDSSGEDDYNPRDLVVLLAIQAAASEQHVPRSRPCRTSRLRGREYIHEVLPNDTRCFENFRMDPHQHCIGVMDGTHVAAIMPASVKGERRVSRSK</sequence>
<dbReference type="EMBL" id="PGOL01000468">
    <property type="protein sequence ID" value="PKI70185.1"/>
    <property type="molecule type" value="Genomic_DNA"/>
</dbReference>
<dbReference type="PANTHER" id="PTHR47584:SF14">
    <property type="entry name" value="L10-INTERACTING MYB DOMAIN-CONTAINING PROTEIN-LIKE"/>
    <property type="match status" value="1"/>
</dbReference>
<feature type="domain" description="Myb/SANT-like" evidence="1">
    <location>
        <begin position="2"/>
        <end position="61"/>
    </location>
</feature>
<evidence type="ECO:0000313" key="3">
    <source>
        <dbReference type="Proteomes" id="UP000233551"/>
    </source>
</evidence>
<dbReference type="InterPro" id="IPR045026">
    <property type="entry name" value="LIMYB"/>
</dbReference>
<comment type="caution">
    <text evidence="2">The sequence shown here is derived from an EMBL/GenBank/DDBJ whole genome shotgun (WGS) entry which is preliminary data.</text>
</comment>